<proteinExistence type="predicted"/>
<gene>
    <name evidence="1" type="ORF">ACA1_075000</name>
</gene>
<dbReference type="RefSeq" id="XP_004353460.1">
    <property type="nucleotide sequence ID" value="XM_004353408.1"/>
</dbReference>
<reference evidence="1 2" key="1">
    <citation type="journal article" date="2013" name="Genome Biol.">
        <title>Genome of Acanthamoeba castellanii highlights extensive lateral gene transfer and early evolution of tyrosine kinase signaling.</title>
        <authorList>
            <person name="Clarke M."/>
            <person name="Lohan A.J."/>
            <person name="Liu B."/>
            <person name="Lagkouvardos I."/>
            <person name="Roy S."/>
            <person name="Zafar N."/>
            <person name="Bertelli C."/>
            <person name="Schilde C."/>
            <person name="Kianianmomeni A."/>
            <person name="Burglin T.R."/>
            <person name="Frech C."/>
            <person name="Turcotte B."/>
            <person name="Kopec K.O."/>
            <person name="Synnott J.M."/>
            <person name="Choo C."/>
            <person name="Paponov I."/>
            <person name="Finkler A."/>
            <person name="Soon Heng Tan C."/>
            <person name="Hutchins A.P."/>
            <person name="Weinmeier T."/>
            <person name="Rattei T."/>
            <person name="Chu J.S."/>
            <person name="Gimenez G."/>
            <person name="Irimia M."/>
            <person name="Rigden D.J."/>
            <person name="Fitzpatrick D.A."/>
            <person name="Lorenzo-Morales J."/>
            <person name="Bateman A."/>
            <person name="Chiu C.H."/>
            <person name="Tang P."/>
            <person name="Hegemann P."/>
            <person name="Fromm H."/>
            <person name="Raoult D."/>
            <person name="Greub G."/>
            <person name="Miranda-Saavedra D."/>
            <person name="Chen N."/>
            <person name="Nash P."/>
            <person name="Ginger M.L."/>
            <person name="Horn M."/>
            <person name="Schaap P."/>
            <person name="Caler L."/>
            <person name="Loftus B."/>
        </authorList>
    </citation>
    <scope>NUCLEOTIDE SEQUENCE [LARGE SCALE GENOMIC DNA]</scope>
    <source>
        <strain evidence="1 2">Neff</strain>
    </source>
</reference>
<evidence type="ECO:0000313" key="2">
    <source>
        <dbReference type="Proteomes" id="UP000011083"/>
    </source>
</evidence>
<dbReference type="KEGG" id="acan:ACA1_075000"/>
<organism evidence="1 2">
    <name type="scientific">Acanthamoeba castellanii (strain ATCC 30010 / Neff)</name>
    <dbReference type="NCBI Taxonomy" id="1257118"/>
    <lineage>
        <taxon>Eukaryota</taxon>
        <taxon>Amoebozoa</taxon>
        <taxon>Discosea</taxon>
        <taxon>Longamoebia</taxon>
        <taxon>Centramoebida</taxon>
        <taxon>Acanthamoebidae</taxon>
        <taxon>Acanthamoeba</taxon>
    </lineage>
</organism>
<dbReference type="GeneID" id="14924930"/>
<dbReference type="VEuPathDB" id="AmoebaDB:ACA1_075000"/>
<name>L8HFA4_ACACF</name>
<dbReference type="AlphaFoldDB" id="L8HFA4"/>
<protein>
    <submittedName>
        <fullName evidence="1">Uncharacterized protein</fullName>
    </submittedName>
</protein>
<evidence type="ECO:0000313" key="1">
    <source>
        <dbReference type="EMBL" id="ELR23932.1"/>
    </source>
</evidence>
<dbReference type="EMBL" id="KB007842">
    <property type="protein sequence ID" value="ELR23932.1"/>
    <property type="molecule type" value="Genomic_DNA"/>
</dbReference>
<dbReference type="Proteomes" id="UP000011083">
    <property type="component" value="Unassembled WGS sequence"/>
</dbReference>
<keyword evidence="2" id="KW-1185">Reference proteome</keyword>
<accession>L8HFA4</accession>
<sequence>MSIHKLDKTHATVNLEEAATRTGTIRSVPYHETIAYQRFYANVFTKATVFGKRLIPLTKNYAPTAFRWGLAAAYVIEPSFLTKYFTKSESK</sequence>